<dbReference type="Proteomes" id="UP001213979">
    <property type="component" value="Unassembled WGS sequence"/>
</dbReference>
<dbReference type="PROSITE" id="PS50943">
    <property type="entry name" value="HTH_CROC1"/>
    <property type="match status" value="1"/>
</dbReference>
<evidence type="ECO:0000259" key="7">
    <source>
        <dbReference type="PROSITE" id="PS50994"/>
    </source>
</evidence>
<accession>A0ABT5W8V4</accession>
<evidence type="ECO:0000256" key="3">
    <source>
        <dbReference type="ARBA" id="ARBA00023125"/>
    </source>
</evidence>
<evidence type="ECO:0000256" key="2">
    <source>
        <dbReference type="ARBA" id="ARBA00022578"/>
    </source>
</evidence>
<dbReference type="InterPro" id="IPR054353">
    <property type="entry name" value="IstA-like_C"/>
</dbReference>
<keyword evidence="3" id="KW-0238">DNA-binding</keyword>
<organism evidence="8 9">
    <name type="scientific">Anoxybacteroides rupiense</name>
    <dbReference type="NCBI Taxonomy" id="311460"/>
    <lineage>
        <taxon>Bacteria</taxon>
        <taxon>Bacillati</taxon>
        <taxon>Bacillota</taxon>
        <taxon>Bacilli</taxon>
        <taxon>Bacillales</taxon>
        <taxon>Anoxybacillaceae</taxon>
        <taxon>Anoxybacteroides</taxon>
    </lineage>
</organism>
<gene>
    <name evidence="8" type="primary">istA</name>
    <name evidence="8" type="ORF">PNH38_11610</name>
</gene>
<keyword evidence="4" id="KW-0233">DNA recombination</keyword>
<name>A0ABT5W8V4_9BACL</name>
<dbReference type="NCBIfam" id="NF033546">
    <property type="entry name" value="transpos_IS21"/>
    <property type="match status" value="1"/>
</dbReference>
<evidence type="ECO:0000259" key="5">
    <source>
        <dbReference type="PROSITE" id="PS50531"/>
    </source>
</evidence>
<keyword evidence="9" id="KW-1185">Reference proteome</keyword>
<dbReference type="EMBL" id="JAQOTG010000011">
    <property type="protein sequence ID" value="MDE8564521.1"/>
    <property type="molecule type" value="Genomic_DNA"/>
</dbReference>
<dbReference type="PANTHER" id="PTHR35004">
    <property type="entry name" value="TRANSPOSASE RV3428C-RELATED"/>
    <property type="match status" value="1"/>
</dbReference>
<comment type="caution">
    <text evidence="8">The sequence shown here is derived from an EMBL/GenBank/DDBJ whole genome shotgun (WGS) entry which is preliminary data.</text>
</comment>
<evidence type="ECO:0000256" key="1">
    <source>
        <dbReference type="ARBA" id="ARBA00009277"/>
    </source>
</evidence>
<dbReference type="InterPro" id="IPR017894">
    <property type="entry name" value="HTH_IS21_transposase_type"/>
</dbReference>
<evidence type="ECO:0000313" key="9">
    <source>
        <dbReference type="Proteomes" id="UP001213979"/>
    </source>
</evidence>
<feature type="domain" description="HTH cro/C1-type" evidence="6">
    <location>
        <begin position="15"/>
        <end position="44"/>
    </location>
</feature>
<protein>
    <submittedName>
        <fullName evidence="8">IS21 family transposase</fullName>
    </submittedName>
</protein>
<dbReference type="PROSITE" id="PS50531">
    <property type="entry name" value="HTH_IS21"/>
    <property type="match status" value="1"/>
</dbReference>
<evidence type="ECO:0000313" key="8">
    <source>
        <dbReference type="EMBL" id="MDE8564521.1"/>
    </source>
</evidence>
<dbReference type="Pfam" id="PF22483">
    <property type="entry name" value="Mu-transpos_C_2"/>
    <property type="match status" value="1"/>
</dbReference>
<dbReference type="PANTHER" id="PTHR35004:SF6">
    <property type="entry name" value="TRANSPOSASE"/>
    <property type="match status" value="1"/>
</dbReference>
<dbReference type="PROSITE" id="PS50994">
    <property type="entry name" value="INTEGRASE"/>
    <property type="match status" value="1"/>
</dbReference>
<dbReference type="SUPFAM" id="SSF53098">
    <property type="entry name" value="Ribonuclease H-like"/>
    <property type="match status" value="1"/>
</dbReference>
<dbReference type="InterPro" id="IPR012337">
    <property type="entry name" value="RNaseH-like_sf"/>
</dbReference>
<evidence type="ECO:0000259" key="6">
    <source>
        <dbReference type="PROSITE" id="PS50943"/>
    </source>
</evidence>
<dbReference type="Gene3D" id="3.30.420.10">
    <property type="entry name" value="Ribonuclease H-like superfamily/Ribonuclease H"/>
    <property type="match status" value="1"/>
</dbReference>
<feature type="domain" description="HTH IS21-type" evidence="5">
    <location>
        <begin position="5"/>
        <end position="68"/>
    </location>
</feature>
<feature type="domain" description="Integrase catalytic" evidence="7">
    <location>
        <begin position="113"/>
        <end position="287"/>
    </location>
</feature>
<reference evidence="8 9" key="1">
    <citation type="submission" date="2023-01" db="EMBL/GenBank/DDBJ databases">
        <title>Genome-based reclassification of Anoxybacillus geothermalis as a later heterotypic synonym of Anoxybacillus rupiensis.</title>
        <authorList>
            <person name="Inan Bektas K."/>
            <person name="Canakci S."/>
            <person name="Belduz A.A."/>
            <person name="Guler H.H."/>
        </authorList>
    </citation>
    <scope>NUCLEOTIDE SEQUENCE [LARGE SCALE GENOMIC DNA]</scope>
    <source>
        <strain evidence="8 9">DSM 17127</strain>
    </source>
</reference>
<dbReference type="Gene3D" id="1.10.10.60">
    <property type="entry name" value="Homeodomain-like"/>
    <property type="match status" value="1"/>
</dbReference>
<proteinExistence type="inferred from homology"/>
<dbReference type="RefSeq" id="WP_275191975.1">
    <property type="nucleotide sequence ID" value="NZ_JAQOTG010000011.1"/>
</dbReference>
<comment type="similarity">
    <text evidence="1">Belongs to the transposase IS21/IS408/IS1162 family.</text>
</comment>
<dbReference type="InterPro" id="IPR001387">
    <property type="entry name" value="Cro/C1-type_HTH"/>
</dbReference>
<dbReference type="InterPro" id="IPR036397">
    <property type="entry name" value="RNaseH_sf"/>
</dbReference>
<sequence length="420" mass="49332">MLKIGEFFMIRELYQKGWTQTAIAKETGFDRKTIRKYLKGDKLPERKANGKKKASKLDPYKNYLLQRIQEGTTNCVVLFEEIQAMGYTGKMTILRDFVRPYREQPKKQATLRYETPPGKQAQMDWAYVGKYLVDGQYQDIYAFVMVLGYSRMKYVEFTTNMNVETLMKCHMNAFAYFNGIPEQILYDNMKTVVLKHSPIEIRFNRVFEDFLAYYGIVPKACRPKRPQTKGKVERVVKYLKDNFFQRKHEPTLYALNEDVRTWLDQVANQKPNQTTNEPPIQRFEQEQKFLQAWGIKPLFPTCRWETREVSRDCFVSYRGKKYSVPYRYAGQVVKVKETLDHHIEIYDEHECIAKHPILTGKATAHIQMEHYEGLHTKEKGQRIKDVQVLVTNDLYSSAPSPKVEQRPLAAYAALEEGETV</sequence>
<dbReference type="InterPro" id="IPR001584">
    <property type="entry name" value="Integrase_cat-core"/>
</dbReference>
<keyword evidence="2" id="KW-0815">Transposition</keyword>
<evidence type="ECO:0000256" key="4">
    <source>
        <dbReference type="ARBA" id="ARBA00023172"/>
    </source>
</evidence>
<dbReference type="CDD" id="cd00093">
    <property type="entry name" value="HTH_XRE"/>
    <property type="match status" value="1"/>
</dbReference>
<dbReference type="Pfam" id="PF00665">
    <property type="entry name" value="rve"/>
    <property type="match status" value="1"/>
</dbReference>